<comment type="caution">
    <text evidence="2">The sequence shown here is derived from an EMBL/GenBank/DDBJ whole genome shotgun (WGS) entry which is preliminary data.</text>
</comment>
<protein>
    <submittedName>
        <fullName evidence="2">Uncharacterized protein</fullName>
    </submittedName>
</protein>
<name>A0A9D4FBN9_DREPO</name>
<feature type="compositionally biased region" description="Acidic residues" evidence="1">
    <location>
        <begin position="1"/>
        <end position="10"/>
    </location>
</feature>
<evidence type="ECO:0000313" key="2">
    <source>
        <dbReference type="EMBL" id="KAH3795297.1"/>
    </source>
</evidence>
<evidence type="ECO:0000313" key="3">
    <source>
        <dbReference type="Proteomes" id="UP000828390"/>
    </source>
</evidence>
<organism evidence="2 3">
    <name type="scientific">Dreissena polymorpha</name>
    <name type="common">Zebra mussel</name>
    <name type="synonym">Mytilus polymorpha</name>
    <dbReference type="NCBI Taxonomy" id="45954"/>
    <lineage>
        <taxon>Eukaryota</taxon>
        <taxon>Metazoa</taxon>
        <taxon>Spiralia</taxon>
        <taxon>Lophotrochozoa</taxon>
        <taxon>Mollusca</taxon>
        <taxon>Bivalvia</taxon>
        <taxon>Autobranchia</taxon>
        <taxon>Heteroconchia</taxon>
        <taxon>Euheterodonta</taxon>
        <taxon>Imparidentia</taxon>
        <taxon>Neoheterodontei</taxon>
        <taxon>Myida</taxon>
        <taxon>Dreissenoidea</taxon>
        <taxon>Dreissenidae</taxon>
        <taxon>Dreissena</taxon>
    </lineage>
</organism>
<sequence>MRLDEAIDDEGAARLTSSEDDTVDDPPDAIVERRWKRDRALADSSCEEEEESFVTTVSKSIISIASLPRTGVKRMRVSYNETNEMKALCIGEIIESAHTRKTISIKVVLDKQTTKMSRLTDM</sequence>
<feature type="region of interest" description="Disordered" evidence="1">
    <location>
        <begin position="1"/>
        <end position="30"/>
    </location>
</feature>
<evidence type="ECO:0000256" key="1">
    <source>
        <dbReference type="SAM" id="MobiDB-lite"/>
    </source>
</evidence>
<reference evidence="2" key="2">
    <citation type="submission" date="2020-11" db="EMBL/GenBank/DDBJ databases">
        <authorList>
            <person name="McCartney M.A."/>
            <person name="Auch B."/>
            <person name="Kono T."/>
            <person name="Mallez S."/>
            <person name="Becker A."/>
            <person name="Gohl D.M."/>
            <person name="Silverstein K.A.T."/>
            <person name="Koren S."/>
            <person name="Bechman K.B."/>
            <person name="Herman A."/>
            <person name="Abrahante J.E."/>
            <person name="Garbe J."/>
        </authorList>
    </citation>
    <scope>NUCLEOTIDE SEQUENCE</scope>
    <source>
        <strain evidence="2">Duluth1</strain>
        <tissue evidence="2">Whole animal</tissue>
    </source>
</reference>
<dbReference type="EMBL" id="JAIWYP010000007">
    <property type="protein sequence ID" value="KAH3795297.1"/>
    <property type="molecule type" value="Genomic_DNA"/>
</dbReference>
<reference evidence="2" key="1">
    <citation type="journal article" date="2019" name="bioRxiv">
        <title>The Genome of the Zebra Mussel, Dreissena polymorpha: A Resource for Invasive Species Research.</title>
        <authorList>
            <person name="McCartney M.A."/>
            <person name="Auch B."/>
            <person name="Kono T."/>
            <person name="Mallez S."/>
            <person name="Zhang Y."/>
            <person name="Obille A."/>
            <person name="Becker A."/>
            <person name="Abrahante J.E."/>
            <person name="Garbe J."/>
            <person name="Badalamenti J.P."/>
            <person name="Herman A."/>
            <person name="Mangelson H."/>
            <person name="Liachko I."/>
            <person name="Sullivan S."/>
            <person name="Sone E.D."/>
            <person name="Koren S."/>
            <person name="Silverstein K.A.T."/>
            <person name="Beckman K.B."/>
            <person name="Gohl D.M."/>
        </authorList>
    </citation>
    <scope>NUCLEOTIDE SEQUENCE</scope>
    <source>
        <strain evidence="2">Duluth1</strain>
        <tissue evidence="2">Whole animal</tissue>
    </source>
</reference>
<gene>
    <name evidence="2" type="ORF">DPMN_148847</name>
</gene>
<feature type="compositionally biased region" description="Acidic residues" evidence="1">
    <location>
        <begin position="18"/>
        <end position="27"/>
    </location>
</feature>
<proteinExistence type="predicted"/>
<accession>A0A9D4FBN9</accession>
<dbReference type="Proteomes" id="UP000828390">
    <property type="component" value="Unassembled WGS sequence"/>
</dbReference>
<dbReference type="AlphaFoldDB" id="A0A9D4FBN9"/>
<keyword evidence="3" id="KW-1185">Reference proteome</keyword>